<reference evidence="3 4" key="1">
    <citation type="submission" date="2019-01" db="EMBL/GenBank/DDBJ databases">
        <title>Nocardioides guangzhouensis sp. nov., an actinobacterium isolated from soil.</title>
        <authorList>
            <person name="Fu Y."/>
            <person name="Cai Y."/>
            <person name="Lin Z."/>
            <person name="Chen P."/>
        </authorList>
    </citation>
    <scope>NUCLEOTIDE SEQUENCE [LARGE SCALE GENOMIC DNA]</scope>
    <source>
        <strain evidence="3 4">NBRC 105384</strain>
    </source>
</reference>
<organism evidence="3 4">
    <name type="scientific">Nocardioides iriomotensis</name>
    <dbReference type="NCBI Taxonomy" id="715784"/>
    <lineage>
        <taxon>Bacteria</taxon>
        <taxon>Bacillati</taxon>
        <taxon>Actinomycetota</taxon>
        <taxon>Actinomycetes</taxon>
        <taxon>Propionibacteriales</taxon>
        <taxon>Nocardioidaceae</taxon>
        <taxon>Nocardioides</taxon>
    </lineage>
</organism>
<dbReference type="AlphaFoldDB" id="A0A4Q5JC48"/>
<feature type="region of interest" description="Disordered" evidence="1">
    <location>
        <begin position="232"/>
        <end position="262"/>
    </location>
</feature>
<evidence type="ECO:0000256" key="2">
    <source>
        <dbReference type="SAM" id="Phobius"/>
    </source>
</evidence>
<comment type="caution">
    <text evidence="3">The sequence shown here is derived from an EMBL/GenBank/DDBJ whole genome shotgun (WGS) entry which is preliminary data.</text>
</comment>
<keyword evidence="2" id="KW-0472">Membrane</keyword>
<name>A0A4Q5JC48_9ACTN</name>
<evidence type="ECO:0000313" key="4">
    <source>
        <dbReference type="Proteomes" id="UP000291189"/>
    </source>
</evidence>
<keyword evidence="4" id="KW-1185">Reference proteome</keyword>
<evidence type="ECO:0000256" key="1">
    <source>
        <dbReference type="SAM" id="MobiDB-lite"/>
    </source>
</evidence>
<feature type="transmembrane region" description="Helical" evidence="2">
    <location>
        <begin position="39"/>
        <end position="60"/>
    </location>
</feature>
<evidence type="ECO:0000313" key="3">
    <source>
        <dbReference type="EMBL" id="RYU15561.1"/>
    </source>
</evidence>
<proteinExistence type="predicted"/>
<accession>A0A4Q5JC48</accession>
<dbReference type="Proteomes" id="UP000291189">
    <property type="component" value="Unassembled WGS sequence"/>
</dbReference>
<sequence length="449" mass="48103">MVNELRELLRDNVASAPQDPVDLSVVLATGRRRVRRRRLSAVGGAALASAAVIGLATLVWPAPPDLGAAGVPTPDAPTLHLADAADAVAGEDYRVLASHTNDDLEADNGQYLDGVTDDGQILFRDGPRADLPQARYALMDPATSEKTWLPDPPAPGGEQLWPVDLGAERLVLTGLRFAEASDGADPFAGARLFALVLDRESQTWSRLEWPDLPDVDRPGTQALGPDGRLYVRVPATQGRPPEGGWPTGPDGEADDADAPGDTYDLWSVSLTDTADVRDEGLTLGSMAFTDTSMVWTDSTNGDAGDVHVRDLATGDTRSFDPQTGEKCNLLSFGATHERIVMGQYCGTYADGVRDDRVQVLSTDGDQVVTVQDDRIDGGLAGTDGVVTVTSYQRGRAGTYVYDLRTDRFLRLSDDVSQWSMGGPTPEGRVLWTVPEHRRGATQVLGEILD</sequence>
<gene>
    <name evidence="3" type="ORF">ETU37_00110</name>
</gene>
<keyword evidence="2" id="KW-1133">Transmembrane helix</keyword>
<evidence type="ECO:0008006" key="5">
    <source>
        <dbReference type="Google" id="ProtNLM"/>
    </source>
</evidence>
<dbReference type="RefSeq" id="WP_129984844.1">
    <property type="nucleotide sequence ID" value="NZ_SDPU01000001.1"/>
</dbReference>
<dbReference type="OrthoDB" id="3765772at2"/>
<dbReference type="EMBL" id="SDPU01000001">
    <property type="protein sequence ID" value="RYU15561.1"/>
    <property type="molecule type" value="Genomic_DNA"/>
</dbReference>
<protein>
    <recommendedName>
        <fullName evidence="5">WD40 repeat domain-containing protein</fullName>
    </recommendedName>
</protein>
<keyword evidence="2" id="KW-0812">Transmembrane</keyword>